<reference evidence="1 2" key="1">
    <citation type="submission" date="2016-11" db="EMBL/GenBank/DDBJ databases">
        <authorList>
            <person name="Jaros S."/>
            <person name="Januszkiewicz K."/>
            <person name="Wedrychowicz H."/>
        </authorList>
    </citation>
    <scope>NUCLEOTIDE SEQUENCE [LARGE SCALE GENOMIC DNA]</scope>
    <source>
        <strain evidence="1 2">DSM 27063</strain>
    </source>
</reference>
<evidence type="ECO:0000313" key="2">
    <source>
        <dbReference type="Proteomes" id="UP000184050"/>
    </source>
</evidence>
<dbReference type="AlphaFoldDB" id="A0A1M6CPR5"/>
<dbReference type="EMBL" id="FQZE01000004">
    <property type="protein sequence ID" value="SHI62718.1"/>
    <property type="molecule type" value="Genomic_DNA"/>
</dbReference>
<dbReference type="RefSeq" id="WP_073165677.1">
    <property type="nucleotide sequence ID" value="NZ_FQZE01000004.1"/>
</dbReference>
<dbReference type="Gene3D" id="2.30.29.80">
    <property type="match status" value="1"/>
</dbReference>
<protein>
    <recommendedName>
        <fullName evidence="3">Baseplate J-like protein</fullName>
    </recommendedName>
</protein>
<gene>
    <name evidence="1" type="ORF">SAMN05444280_10441</name>
</gene>
<keyword evidence="2" id="KW-1185">Reference proteome</keyword>
<name>A0A1M6CPR5_9BACT</name>
<accession>A0A1M6CPR5</accession>
<dbReference type="Proteomes" id="UP000184050">
    <property type="component" value="Unassembled WGS sequence"/>
</dbReference>
<organism evidence="1 2">
    <name type="scientific">Tangfeifania diversioriginum</name>
    <dbReference type="NCBI Taxonomy" id="1168035"/>
    <lineage>
        <taxon>Bacteria</taxon>
        <taxon>Pseudomonadati</taxon>
        <taxon>Bacteroidota</taxon>
        <taxon>Bacteroidia</taxon>
        <taxon>Marinilabiliales</taxon>
        <taxon>Prolixibacteraceae</taxon>
        <taxon>Tangfeifania</taxon>
    </lineage>
</organism>
<proteinExistence type="predicted"/>
<evidence type="ECO:0000313" key="1">
    <source>
        <dbReference type="EMBL" id="SHI62718.1"/>
    </source>
</evidence>
<dbReference type="OrthoDB" id="8263000at2"/>
<dbReference type="STRING" id="1168035.SAMN05444280_10441"/>
<sequence length="909" mass="104699">MSELKKHITLPKNVETGDDLDFSFLRKKGQEYIEQLAGNVWTDFNSHDPGITMLEMLCYAITDLGTRLQMPVENILSPENDSSAKIEDQFFKASQILPSKPVTENDYRKLFIDIDGVKNCWLKPYKKSVWVDCKNGQLSYNSADFEEIHKNYKQQFDLQGLYSIIVDFDELDEEKFPTDELKDAEIERIKEEIRTIYHANRNLCEDLVEVTEVENHPISVCAKIEVLPDTDEELVHAKVLRAIDDYFSPSLKFYSLQQMLSKGYTTDEIFEGPLLSKGFVDPRELESAGLRTEVRLSDIMQLISDIEGVKVIKEISINDCKYPENEEDEWLICVQDGKKPVRCDQSVFSYYKSVLPVNVNNKKVKAYLKELGEAEKEEQAQATVNMEPKIPAGENFGTNETTTIQNDFPDTYGIGPNGLPKRAKTARKSQAKQLKGYLLFFDQVFATYFAHLGKVKDVLSVDNQLKRTYFTQAVEDIKDFEELVRNYPAEDPEALTEQLLADLDNNVERKNKLLDHLIARFSEKFSDYAFLMKQLYGSYADKAVLLSKDSFLKDYDVTSRQRGSAFNYFRQPETELWNTDNVAGVQKRIARLIGMKNFNRRNLSDSFVEIYELEDSDGETVFRWRIHNTDDEIILSATENYPTIQLAENELYLSVLKIVESSSEEIEKAFENEIFDEAEVENFEIQKAESGKYSFDVIDLEAPPTSTKRIIARQFTYYDTQDELKNALLEIIDFMANEFSEEGMFLVEHILLRPDVTANSSPLESFIPVCADDCNGCNPVDPYSFRVTVVLPGWVYRFASEEFRNYLEDLIRKEIPAHILARICWVGDRKNKVPNNKNDMLNFEKAFREFLVSKTNLEQAQNNLKLKNLIKALNELNSVYPTGKLIDCDDEDDELKGRIILGRTNIGNL</sequence>
<evidence type="ECO:0008006" key="3">
    <source>
        <dbReference type="Google" id="ProtNLM"/>
    </source>
</evidence>